<feature type="domain" description="Laminin EGF-like" evidence="3">
    <location>
        <begin position="32"/>
        <end position="68"/>
    </location>
</feature>
<feature type="transmembrane region" description="Helical" evidence="2">
    <location>
        <begin position="80"/>
        <end position="102"/>
    </location>
</feature>
<name>A0ABY7F6I0_MYAAR</name>
<dbReference type="InterPro" id="IPR002049">
    <property type="entry name" value="LE_dom"/>
</dbReference>
<evidence type="ECO:0000313" key="5">
    <source>
        <dbReference type="Proteomes" id="UP001164746"/>
    </source>
</evidence>
<feature type="compositionally biased region" description="Polar residues" evidence="1">
    <location>
        <begin position="152"/>
        <end position="172"/>
    </location>
</feature>
<protein>
    <recommendedName>
        <fullName evidence="3">Laminin EGF-like domain-containing protein</fullName>
    </recommendedName>
</protein>
<dbReference type="Proteomes" id="UP001164746">
    <property type="component" value="Chromosome 10"/>
</dbReference>
<keyword evidence="2" id="KW-1133">Transmembrane helix</keyword>
<evidence type="ECO:0000256" key="2">
    <source>
        <dbReference type="SAM" id="Phobius"/>
    </source>
</evidence>
<keyword evidence="5" id="KW-1185">Reference proteome</keyword>
<reference evidence="4" key="1">
    <citation type="submission" date="2022-11" db="EMBL/GenBank/DDBJ databases">
        <title>Centuries of genome instability and evolution in soft-shell clam transmissible cancer (bioRxiv).</title>
        <authorList>
            <person name="Hart S.F.M."/>
            <person name="Yonemitsu M.A."/>
            <person name="Giersch R.M."/>
            <person name="Beal B.F."/>
            <person name="Arriagada G."/>
            <person name="Davis B.W."/>
            <person name="Ostrander E.A."/>
            <person name="Goff S.P."/>
            <person name="Metzger M.J."/>
        </authorList>
    </citation>
    <scope>NUCLEOTIDE SEQUENCE</scope>
    <source>
        <strain evidence="4">MELC-2E11</strain>
        <tissue evidence="4">Siphon/mantle</tissue>
    </source>
</reference>
<feature type="region of interest" description="Disordered" evidence="1">
    <location>
        <begin position="110"/>
        <end position="184"/>
    </location>
</feature>
<dbReference type="CDD" id="cd00055">
    <property type="entry name" value="EGF_Lam"/>
    <property type="match status" value="1"/>
</dbReference>
<accession>A0ABY7F6I0</accession>
<dbReference type="EMBL" id="CP111021">
    <property type="protein sequence ID" value="WAR16979.1"/>
    <property type="molecule type" value="Genomic_DNA"/>
</dbReference>
<evidence type="ECO:0000313" key="4">
    <source>
        <dbReference type="EMBL" id="WAR16979.1"/>
    </source>
</evidence>
<dbReference type="Pfam" id="PF00053">
    <property type="entry name" value="EGF_laminin"/>
    <property type="match status" value="1"/>
</dbReference>
<evidence type="ECO:0000256" key="1">
    <source>
        <dbReference type="SAM" id="MobiDB-lite"/>
    </source>
</evidence>
<feature type="compositionally biased region" description="Basic and acidic residues" evidence="1">
    <location>
        <begin position="140"/>
        <end position="150"/>
    </location>
</feature>
<keyword evidence="2" id="KW-0472">Membrane</keyword>
<organism evidence="4 5">
    <name type="scientific">Mya arenaria</name>
    <name type="common">Soft-shell clam</name>
    <dbReference type="NCBI Taxonomy" id="6604"/>
    <lineage>
        <taxon>Eukaryota</taxon>
        <taxon>Metazoa</taxon>
        <taxon>Spiralia</taxon>
        <taxon>Lophotrochozoa</taxon>
        <taxon>Mollusca</taxon>
        <taxon>Bivalvia</taxon>
        <taxon>Autobranchia</taxon>
        <taxon>Heteroconchia</taxon>
        <taxon>Euheterodonta</taxon>
        <taxon>Imparidentia</taxon>
        <taxon>Neoheterodontei</taxon>
        <taxon>Myida</taxon>
        <taxon>Myoidea</taxon>
        <taxon>Myidae</taxon>
        <taxon>Mya</taxon>
    </lineage>
</organism>
<keyword evidence="2" id="KW-0812">Transmembrane</keyword>
<sequence length="184" mass="20192">MNEEWFRGDKCGVCVDGRYGEKCSKICGPGCLENNCSLTDGKCVCKDFYKGDKCDVCEDVRYGDAKQNHPDETDNFQTGALTWGVIGAVVVLLTAVAITVLIKRRLSQKEAQNYENKRETTNSGGNATKPGPYETLNTSRIEKNDRRDTYSRLFTTGQAGMTSASPNRSTVDLLNAVGDGNRDP</sequence>
<gene>
    <name evidence="4" type="ORF">MAR_031573</name>
</gene>
<proteinExistence type="predicted"/>
<evidence type="ECO:0000259" key="3">
    <source>
        <dbReference type="Pfam" id="PF00053"/>
    </source>
</evidence>